<accession>A0A8G0KQ52</accession>
<dbReference type="Proteomes" id="UP000824721">
    <property type="component" value="Chromosome"/>
</dbReference>
<gene>
    <name evidence="2" type="ORF">JJC05_08845</name>
</gene>
<protein>
    <submittedName>
        <fullName evidence="2">Class IIb bacteriocin, lactobin A/cerein 7B family</fullName>
    </submittedName>
</protein>
<dbReference type="AlphaFoldDB" id="A0A8G0KQ52"/>
<dbReference type="InterPro" id="IPR023991">
    <property type="entry name" value="Bacteriocin_IIb_lactobn/cerein"/>
</dbReference>
<keyword evidence="1" id="KW-0812">Transmembrane</keyword>
<sequence length="49" mass="5274">MKNLNVVELNAQELKNVEGGIAPLILAGWGAMILMDSLLVGVYVGYKNN</sequence>
<dbReference type="KEGG" id="fdv:JJC05_08845"/>
<organism evidence="2">
    <name type="scientific">Flavobacterium columnare</name>
    <dbReference type="NCBI Taxonomy" id="996"/>
    <lineage>
        <taxon>Bacteria</taxon>
        <taxon>Pseudomonadati</taxon>
        <taxon>Bacteroidota</taxon>
        <taxon>Flavobacteriia</taxon>
        <taxon>Flavobacteriales</taxon>
        <taxon>Flavobacteriaceae</taxon>
        <taxon>Flavobacterium</taxon>
    </lineage>
</organism>
<dbReference type="NCBIfam" id="TIGR03949">
    <property type="entry name" value="bact_IIb_cerein"/>
    <property type="match status" value="1"/>
</dbReference>
<keyword evidence="1" id="KW-1133">Transmembrane helix</keyword>
<evidence type="ECO:0000313" key="2">
    <source>
        <dbReference type="EMBL" id="QYS87996.1"/>
    </source>
</evidence>
<evidence type="ECO:0000256" key="1">
    <source>
        <dbReference type="SAM" id="Phobius"/>
    </source>
</evidence>
<keyword evidence="1" id="KW-0472">Membrane</keyword>
<reference evidence="2" key="1">
    <citation type="submission" date="2020-12" db="EMBL/GenBank/DDBJ databases">
        <title>Genome sequencing of genetic groups of Flavobacterium columnare.</title>
        <authorList>
            <person name="Waldbieser G.C."/>
            <person name="Griffin M.J."/>
            <person name="LaFrentz B.R."/>
        </authorList>
    </citation>
    <scope>NUCLEOTIDE SEQUENCE</scope>
    <source>
        <strain evidence="2">90-106</strain>
    </source>
</reference>
<dbReference type="EMBL" id="CP067378">
    <property type="protein sequence ID" value="QYS87996.1"/>
    <property type="molecule type" value="Genomic_DNA"/>
</dbReference>
<proteinExistence type="predicted"/>
<name>A0A8G0KQ52_9FLAO</name>
<feature type="transmembrane region" description="Helical" evidence="1">
    <location>
        <begin position="20"/>
        <end position="46"/>
    </location>
</feature>